<dbReference type="InterPro" id="IPR013120">
    <property type="entry name" value="FAR_NAD-bd"/>
</dbReference>
<dbReference type="Pfam" id="PF07993">
    <property type="entry name" value="NAD_binding_4"/>
    <property type="match status" value="1"/>
</dbReference>
<organism evidence="2 3">
    <name type="scientific">Microbulbifer taiwanensis</name>
    <dbReference type="NCBI Taxonomy" id="986746"/>
    <lineage>
        <taxon>Bacteria</taxon>
        <taxon>Pseudomonadati</taxon>
        <taxon>Pseudomonadota</taxon>
        <taxon>Gammaproteobacteria</taxon>
        <taxon>Cellvibrionales</taxon>
        <taxon>Microbulbiferaceae</taxon>
        <taxon>Microbulbifer</taxon>
    </lineage>
</organism>
<dbReference type="RefSeq" id="WP_193189846.1">
    <property type="nucleotide sequence ID" value="NZ_JACZFR010000009.1"/>
</dbReference>
<keyword evidence="3" id="KW-1185">Reference proteome</keyword>
<evidence type="ECO:0000313" key="2">
    <source>
        <dbReference type="EMBL" id="MFC6634233.1"/>
    </source>
</evidence>
<gene>
    <name evidence="2" type="ORF">ACFQBM_13115</name>
</gene>
<accession>A0ABW1YN81</accession>
<feature type="domain" description="Thioester reductase (TE)" evidence="1">
    <location>
        <begin position="6"/>
        <end position="214"/>
    </location>
</feature>
<reference evidence="3" key="1">
    <citation type="journal article" date="2019" name="Int. J. Syst. Evol. Microbiol.">
        <title>The Global Catalogue of Microorganisms (GCM) 10K type strain sequencing project: providing services to taxonomists for standard genome sequencing and annotation.</title>
        <authorList>
            <consortium name="The Broad Institute Genomics Platform"/>
            <consortium name="The Broad Institute Genome Sequencing Center for Infectious Disease"/>
            <person name="Wu L."/>
            <person name="Ma J."/>
        </authorList>
    </citation>
    <scope>NUCLEOTIDE SEQUENCE [LARGE SCALE GENOMIC DNA]</scope>
    <source>
        <strain evidence="3">CGMCC 1.13718</strain>
    </source>
</reference>
<dbReference type="SUPFAM" id="SSF51735">
    <property type="entry name" value="NAD(P)-binding Rossmann-fold domains"/>
    <property type="match status" value="1"/>
</dbReference>
<dbReference type="InterPro" id="IPR036291">
    <property type="entry name" value="NAD(P)-bd_dom_sf"/>
</dbReference>
<dbReference type="Proteomes" id="UP001596425">
    <property type="component" value="Unassembled WGS sequence"/>
</dbReference>
<dbReference type="PANTHER" id="PTHR43000">
    <property type="entry name" value="DTDP-D-GLUCOSE 4,6-DEHYDRATASE-RELATED"/>
    <property type="match status" value="1"/>
</dbReference>
<protein>
    <submittedName>
        <fullName evidence="2">SDR family oxidoreductase</fullName>
    </submittedName>
</protein>
<comment type="caution">
    <text evidence="2">The sequence shown here is derived from an EMBL/GenBank/DDBJ whole genome shotgun (WGS) entry which is preliminary data.</text>
</comment>
<sequence>MHQVLITGVTGFVGSALAASFLARGVKVTAASRNDPDGVRTINAVLTAAHGCGLDVSGAVESHLRVLDIDFANLEADLAEAGLEEITEIWHVAAEMSYSAHKLGISFDTNVGNSARLYETAVRCAPNCRRYYYVSTAYVAGMAGGAVREELHTKSRMVNTYQVTKWSTEQSLHLLQQRHGLPVTIFRPTVVVGHRHTGWAHRNGFGFYMFQDAMIAIAAAGHRELTVDLLPDARPDLVSIDQLCADACSLTLRQSTDGEFEVFHSSGGIGVRMEEMVRIWGQVAGIDARLGAPTTALEQKFDRAVGPNRPFARTEWQFDRSRLDAAIGLAQPVQPLSRDELFALCRWYAEESTSVVASTAPAVAEAS</sequence>
<proteinExistence type="predicted"/>
<evidence type="ECO:0000313" key="3">
    <source>
        <dbReference type="Proteomes" id="UP001596425"/>
    </source>
</evidence>
<dbReference type="Gene3D" id="3.40.50.720">
    <property type="entry name" value="NAD(P)-binding Rossmann-like Domain"/>
    <property type="match status" value="1"/>
</dbReference>
<dbReference type="EMBL" id="JBHSVR010000001">
    <property type="protein sequence ID" value="MFC6634233.1"/>
    <property type="molecule type" value="Genomic_DNA"/>
</dbReference>
<name>A0ABW1YN81_9GAMM</name>
<evidence type="ECO:0000259" key="1">
    <source>
        <dbReference type="Pfam" id="PF07993"/>
    </source>
</evidence>